<dbReference type="Proteomes" id="UP001324270">
    <property type="component" value="Unassembled WGS sequence"/>
</dbReference>
<keyword evidence="2" id="KW-1185">Reference proteome</keyword>
<evidence type="ECO:0000313" key="2">
    <source>
        <dbReference type="Proteomes" id="UP001324270"/>
    </source>
</evidence>
<dbReference type="EMBL" id="JAYKBV010000002">
    <property type="protein sequence ID" value="MEB3039356.1"/>
    <property type="molecule type" value="Genomic_DNA"/>
</dbReference>
<dbReference type="RefSeq" id="WP_323978694.1">
    <property type="nucleotide sequence ID" value="NZ_JAYKBV010000002.1"/>
</dbReference>
<reference evidence="1 2" key="1">
    <citation type="submission" date="2023-12" db="EMBL/GenBank/DDBJ databases">
        <title>Genomic sequences of Capnocytophaga and Parvimonas strains.</title>
        <authorList>
            <person name="Watt R.M."/>
            <person name="Wang M."/>
            <person name="Yang T."/>
            <person name="Tong W.M."/>
        </authorList>
    </citation>
    <scope>NUCLEOTIDE SEQUENCE [LARGE SCALE GENOMIC DNA]</scope>
    <source>
        <strain evidence="1 2">CCUG 13156</strain>
    </source>
</reference>
<name>A0ABU5Y695_9FLAO</name>
<accession>A0ABU5Y695</accession>
<proteinExistence type="predicted"/>
<organism evidence="1 2">
    <name type="scientific">Capnocytophaga gingivalis</name>
    <dbReference type="NCBI Taxonomy" id="1017"/>
    <lineage>
        <taxon>Bacteria</taxon>
        <taxon>Pseudomonadati</taxon>
        <taxon>Bacteroidota</taxon>
        <taxon>Flavobacteriia</taxon>
        <taxon>Flavobacteriales</taxon>
        <taxon>Flavobacteriaceae</taxon>
        <taxon>Capnocytophaga</taxon>
    </lineage>
</organism>
<comment type="caution">
    <text evidence="1">The sequence shown here is derived from an EMBL/GenBank/DDBJ whole genome shotgun (WGS) entry which is preliminary data.</text>
</comment>
<sequence>MQTQGQTTTGTNNSNACNTSHNSYCFDVEAVNAFFSKEISTKAFAKMLRKLNYEIALILLKYPEEIYEELEETIPNLNTFAEVIDPYLTLEN</sequence>
<gene>
    <name evidence="1" type="ORF">VJJ49_01440</name>
</gene>
<evidence type="ECO:0000313" key="1">
    <source>
        <dbReference type="EMBL" id="MEB3039356.1"/>
    </source>
</evidence>
<protein>
    <submittedName>
        <fullName evidence="1">Uncharacterized protein</fullName>
    </submittedName>
</protein>